<feature type="signal peptide" evidence="2">
    <location>
        <begin position="1"/>
        <end position="28"/>
    </location>
</feature>
<organism evidence="4 5">
    <name type="scientific">Breznakia blatticola</name>
    <dbReference type="NCBI Taxonomy" id="1754012"/>
    <lineage>
        <taxon>Bacteria</taxon>
        <taxon>Bacillati</taxon>
        <taxon>Bacillota</taxon>
        <taxon>Erysipelotrichia</taxon>
        <taxon>Erysipelotrichales</taxon>
        <taxon>Erysipelotrichaceae</taxon>
        <taxon>Breznakia</taxon>
    </lineage>
</organism>
<accession>A0A4V3G996</accession>
<dbReference type="AlphaFoldDB" id="A0A4V3G996"/>
<keyword evidence="1" id="KW-1133">Transmembrane helix</keyword>
<keyword evidence="1" id="KW-0472">Membrane</keyword>
<evidence type="ECO:0000256" key="1">
    <source>
        <dbReference type="SAM" id="Phobius"/>
    </source>
</evidence>
<feature type="transmembrane region" description="Helical" evidence="1">
    <location>
        <begin position="63"/>
        <end position="87"/>
    </location>
</feature>
<dbReference type="Proteomes" id="UP000294743">
    <property type="component" value="Unassembled WGS sequence"/>
</dbReference>
<feature type="chain" id="PRO_5020868319" evidence="2">
    <location>
        <begin position="29"/>
        <end position="297"/>
    </location>
</feature>
<evidence type="ECO:0000313" key="5">
    <source>
        <dbReference type="Proteomes" id="UP000294743"/>
    </source>
</evidence>
<gene>
    <name evidence="4" type="ORF">EDD63_10255</name>
</gene>
<evidence type="ECO:0000259" key="3">
    <source>
        <dbReference type="SMART" id="SM00978"/>
    </source>
</evidence>
<dbReference type="InterPro" id="IPR032710">
    <property type="entry name" value="NTF2-like_dom_sf"/>
</dbReference>
<proteinExistence type="predicted"/>
<dbReference type="Pfam" id="PF04280">
    <property type="entry name" value="Tim44"/>
    <property type="match status" value="1"/>
</dbReference>
<evidence type="ECO:0000313" key="4">
    <source>
        <dbReference type="EMBL" id="TDW26034.1"/>
    </source>
</evidence>
<evidence type="ECO:0000256" key="2">
    <source>
        <dbReference type="SAM" id="SignalP"/>
    </source>
</evidence>
<reference evidence="4 5" key="1">
    <citation type="submission" date="2019-03" db="EMBL/GenBank/DDBJ databases">
        <title>Genomic Encyclopedia of Type Strains, Phase IV (KMG-IV): sequencing the most valuable type-strain genomes for metagenomic binning, comparative biology and taxonomic classification.</title>
        <authorList>
            <person name="Goeker M."/>
        </authorList>
    </citation>
    <scope>NUCLEOTIDE SEQUENCE [LARGE SCALE GENOMIC DNA]</scope>
    <source>
        <strain evidence="4 5">DSM 28867</strain>
    </source>
</reference>
<comment type="caution">
    <text evidence="4">The sequence shown here is derived from an EMBL/GenBank/DDBJ whole genome shotgun (WGS) entry which is preliminary data.</text>
</comment>
<feature type="domain" description="Tim44-like" evidence="3">
    <location>
        <begin position="112"/>
        <end position="296"/>
    </location>
</feature>
<keyword evidence="1" id="KW-0812">Transmembrane</keyword>
<dbReference type="SMART" id="SM00978">
    <property type="entry name" value="Tim44"/>
    <property type="match status" value="1"/>
</dbReference>
<dbReference type="EMBL" id="SODD01000002">
    <property type="protein sequence ID" value="TDW26034.1"/>
    <property type="molecule type" value="Genomic_DNA"/>
</dbReference>
<dbReference type="InterPro" id="IPR007379">
    <property type="entry name" value="Tim44-like_dom"/>
</dbReference>
<keyword evidence="5" id="KW-1185">Reference proteome</keyword>
<dbReference type="Gene3D" id="3.10.450.240">
    <property type="match status" value="1"/>
</dbReference>
<protein>
    <submittedName>
        <fullName evidence="4">Putative lipid-binding transport protein (Tim44 family)</fullName>
    </submittedName>
</protein>
<keyword evidence="2" id="KW-0732">Signal</keyword>
<sequence length="297" mass="32815">MKMKNKKIFWVLGLTVTIVFLFTANLHAEVGNTGGFGGGGSGGSGGGWSGGGSYGGGGGGSSFFMFPFFGGGIWQVIIFLVIALFLYQMRKGKVQGTSSHPYQRQQTSVDEASAIAKVQAIDPNFSAEKFRGWVGELYVTLQEAWEAKHWHTVRPFESNALFNMHNKQMEEYIAKQITNKLDNQEVRDVKIADFRVDGDQEVLTVQVHAFCTDYTVDDTTGKVLFGNPNRLEERYYRFEFIRKAGVKTKVEADGLVPTNCPNCGAPTKVTSSGECEYCGSVITRGDYGWVLNVFKAW</sequence>
<dbReference type="RefSeq" id="WP_279586072.1">
    <property type="nucleotide sequence ID" value="NZ_SODD01000002.1"/>
</dbReference>
<name>A0A4V3G996_9FIRM</name>
<dbReference type="SUPFAM" id="SSF54427">
    <property type="entry name" value="NTF2-like"/>
    <property type="match status" value="1"/>
</dbReference>